<dbReference type="EMBL" id="MOXD01000001">
    <property type="protein sequence ID" value="OMQ26871.1"/>
    <property type="molecule type" value="Genomic_DNA"/>
</dbReference>
<protein>
    <submittedName>
        <fullName evidence="2">Uncharacterized protein</fullName>
    </submittedName>
</protein>
<organism evidence="2 3">
    <name type="scientific">Serratia oryzae</name>
    <dbReference type="NCBI Taxonomy" id="2034155"/>
    <lineage>
        <taxon>Bacteria</taxon>
        <taxon>Pseudomonadati</taxon>
        <taxon>Pseudomonadota</taxon>
        <taxon>Gammaproteobacteria</taxon>
        <taxon>Enterobacterales</taxon>
        <taxon>Yersiniaceae</taxon>
        <taxon>Serratia</taxon>
    </lineage>
</organism>
<accession>A0A1S8CQD8</accession>
<feature type="region of interest" description="Disordered" evidence="1">
    <location>
        <begin position="38"/>
        <end position="57"/>
    </location>
</feature>
<gene>
    <name evidence="2" type="ORF">BMI79_00645</name>
</gene>
<dbReference type="STRING" id="2034155.BMI79_00645"/>
<dbReference type="OrthoDB" id="5589218at2"/>
<name>A0A1S8CQD8_9GAMM</name>
<keyword evidence="3" id="KW-1185">Reference proteome</keyword>
<dbReference type="Proteomes" id="UP000216021">
    <property type="component" value="Unassembled WGS sequence"/>
</dbReference>
<comment type="caution">
    <text evidence="2">The sequence shown here is derived from an EMBL/GenBank/DDBJ whole genome shotgun (WGS) entry which is preliminary data.</text>
</comment>
<sequence>MNEQVIKLPPVLITREKVQQLLGGMSRTTFWRRKKQWAKEGKPFPSPAPGTNPINGGEQYRFSDVMRFFRDHGFIDDTQADI</sequence>
<proteinExistence type="predicted"/>
<evidence type="ECO:0000256" key="1">
    <source>
        <dbReference type="SAM" id="MobiDB-lite"/>
    </source>
</evidence>
<dbReference type="AlphaFoldDB" id="A0A1S8CQD8"/>
<dbReference type="RefSeq" id="WP_076939914.1">
    <property type="nucleotide sequence ID" value="NZ_MOXD01000001.1"/>
</dbReference>
<reference evidence="2 3" key="1">
    <citation type="submission" date="2016-11" db="EMBL/GenBank/DDBJ databases">
        <title>Rahnella oryzae sp. nov., isolated from rice root.</title>
        <authorList>
            <person name="Zhang X.-X."/>
            <person name="Zhang J."/>
        </authorList>
    </citation>
    <scope>NUCLEOTIDE SEQUENCE [LARGE SCALE GENOMIC DNA]</scope>
    <source>
        <strain evidence="2 3">J11-6</strain>
    </source>
</reference>
<evidence type="ECO:0000313" key="3">
    <source>
        <dbReference type="Proteomes" id="UP000216021"/>
    </source>
</evidence>
<evidence type="ECO:0000313" key="2">
    <source>
        <dbReference type="EMBL" id="OMQ26871.1"/>
    </source>
</evidence>